<evidence type="ECO:0000256" key="6">
    <source>
        <dbReference type="ARBA" id="ARBA00022824"/>
    </source>
</evidence>
<comment type="similarity">
    <text evidence="2">Belongs to the peptidase U48 family.</text>
</comment>
<reference evidence="13 14" key="1">
    <citation type="submission" date="2017-02" db="EMBL/GenBank/DDBJ databases">
        <authorList>
            <person name="Peterson S.W."/>
        </authorList>
    </citation>
    <scope>NUCLEOTIDE SEQUENCE [LARGE SCALE GENOMIC DNA]</scope>
    <source>
        <strain evidence="13 14">SRS1_H2-8</strain>
    </source>
</reference>
<dbReference type="AlphaFoldDB" id="A0A2N8UNN7"/>
<evidence type="ECO:0000256" key="11">
    <source>
        <dbReference type="SAM" id="Phobius"/>
    </source>
</evidence>
<accession>A0A2N8UNN7</accession>
<evidence type="ECO:0000256" key="4">
    <source>
        <dbReference type="ARBA" id="ARBA00022692"/>
    </source>
</evidence>
<dbReference type="PANTHER" id="PTHR13046">
    <property type="entry name" value="PROTEASE U48 CAAX PRENYL PROTEASE RCE1"/>
    <property type="match status" value="1"/>
</dbReference>
<keyword evidence="8 11" id="KW-0472">Membrane</keyword>
<evidence type="ECO:0000313" key="13">
    <source>
        <dbReference type="EMBL" id="SJX66511.1"/>
    </source>
</evidence>
<feature type="transmembrane region" description="Helical" evidence="11">
    <location>
        <begin position="20"/>
        <end position="39"/>
    </location>
</feature>
<feature type="transmembrane region" description="Helical" evidence="11">
    <location>
        <begin position="310"/>
        <end position="328"/>
    </location>
</feature>
<comment type="catalytic activity">
    <reaction evidence="9">
        <text>Hydrolyzes the peptide bond -P2-(S-farnesyl or geranylgeranyl)C-P1'-P2'-P3'-COOH where P1' and P2' are amino acids with aliphatic sidechains and P3' is any C-terminal residue.</text>
        <dbReference type="EC" id="3.4.26.1"/>
    </reaction>
</comment>
<keyword evidence="4 11" id="KW-0812">Transmembrane</keyword>
<evidence type="ECO:0000256" key="1">
    <source>
        <dbReference type="ARBA" id="ARBA00004477"/>
    </source>
</evidence>
<keyword evidence="3 13" id="KW-0645">Protease</keyword>
<keyword evidence="5" id="KW-0378">Hydrolase</keyword>
<evidence type="ECO:0000259" key="12">
    <source>
        <dbReference type="Pfam" id="PF02517"/>
    </source>
</evidence>
<evidence type="ECO:0000256" key="10">
    <source>
        <dbReference type="ARBA" id="ARBA00049729"/>
    </source>
</evidence>
<evidence type="ECO:0000256" key="3">
    <source>
        <dbReference type="ARBA" id="ARBA00022670"/>
    </source>
</evidence>
<dbReference type="GO" id="GO:0004222">
    <property type="term" value="F:metalloendopeptidase activity"/>
    <property type="evidence" value="ECO:0007669"/>
    <property type="project" value="InterPro"/>
</dbReference>
<organism evidence="13 14">
    <name type="scientific">Sporisorium reilianum f. sp. reilianum</name>
    <dbReference type="NCBI Taxonomy" id="72559"/>
    <lineage>
        <taxon>Eukaryota</taxon>
        <taxon>Fungi</taxon>
        <taxon>Dikarya</taxon>
        <taxon>Basidiomycota</taxon>
        <taxon>Ustilaginomycotina</taxon>
        <taxon>Ustilaginomycetes</taxon>
        <taxon>Ustilaginales</taxon>
        <taxon>Ustilaginaceae</taxon>
        <taxon>Sporisorium</taxon>
    </lineage>
</organism>
<protein>
    <recommendedName>
        <fullName evidence="10">intramembrane prenyl-peptidase Rce1</fullName>
        <ecNumber evidence="10">3.4.26.1</ecNumber>
    </recommendedName>
</protein>
<dbReference type="EMBL" id="LT795075">
    <property type="protein sequence ID" value="SJX66511.1"/>
    <property type="molecule type" value="Genomic_DNA"/>
</dbReference>
<evidence type="ECO:0000256" key="9">
    <source>
        <dbReference type="ARBA" id="ARBA00047280"/>
    </source>
</evidence>
<comment type="subcellular location">
    <subcellularLocation>
        <location evidence="1">Endoplasmic reticulum membrane</location>
        <topology evidence="1">Multi-pass membrane protein</topology>
    </subcellularLocation>
</comment>
<dbReference type="Proteomes" id="UP000239563">
    <property type="component" value="Chromosome XXII"/>
</dbReference>
<sequence>MSLIFNLPNPPLSPPVLSTGFAVGASTLFTLSYVASLYLSPAGRLVAGKQDAHGNVVDRDHPVVIRARIKTATLATALIAAATGVALWVKGVVPRAGWMLDTLNVSRLLGLPLPVPTLLTSHVLPIHPPLPRYLALLATHLLSPLVLTALLFLGPLYTCYLDAELPFQRHFSYTRHVVDRFTSLAGVRNFVVGPLTEELVFRSSILSLLVFAGVERARLIWATPAFFAIAHAHHAYNAFLAGGRTSSAAVRAGVSAAVQLGYTSVFGWYANFLFLRSGSVVPPAVAHVVCNVMGLPNPVDGGDRHKKRRIAIWTAHAAGIALFARFLFPLTSSAVWGPSLYWQ</sequence>
<feature type="transmembrane region" description="Helical" evidence="11">
    <location>
        <begin position="69"/>
        <end position="89"/>
    </location>
</feature>
<gene>
    <name evidence="13" type="ORF">SRS1_11335</name>
</gene>
<dbReference type="InterPro" id="IPR003675">
    <property type="entry name" value="Rce1/LyrA-like_dom"/>
</dbReference>
<name>A0A2N8UNN7_9BASI</name>
<dbReference type="Pfam" id="PF02517">
    <property type="entry name" value="Rce1-like"/>
    <property type="match status" value="1"/>
</dbReference>
<evidence type="ECO:0000256" key="8">
    <source>
        <dbReference type="ARBA" id="ARBA00023136"/>
    </source>
</evidence>
<evidence type="ECO:0000256" key="2">
    <source>
        <dbReference type="ARBA" id="ARBA00006897"/>
    </source>
</evidence>
<dbReference type="EC" id="3.4.26.1" evidence="10"/>
<keyword evidence="6" id="KW-0256">Endoplasmic reticulum</keyword>
<evidence type="ECO:0000256" key="5">
    <source>
        <dbReference type="ARBA" id="ARBA00022801"/>
    </source>
</evidence>
<dbReference type="GO" id="GO:0071586">
    <property type="term" value="P:CAAX-box protein processing"/>
    <property type="evidence" value="ECO:0007669"/>
    <property type="project" value="InterPro"/>
</dbReference>
<dbReference type="InterPro" id="IPR039731">
    <property type="entry name" value="Rce1"/>
</dbReference>
<dbReference type="GO" id="GO:0005789">
    <property type="term" value="C:endoplasmic reticulum membrane"/>
    <property type="evidence" value="ECO:0007669"/>
    <property type="project" value="UniProtKB-SubCell"/>
</dbReference>
<keyword evidence="7 11" id="KW-1133">Transmembrane helix</keyword>
<dbReference type="PANTHER" id="PTHR13046:SF0">
    <property type="entry name" value="CAAX PRENYL PROTEASE 2"/>
    <property type="match status" value="1"/>
</dbReference>
<feature type="domain" description="CAAX prenyl protease 2/Lysostaphin resistance protein A-like" evidence="12">
    <location>
        <begin position="184"/>
        <end position="293"/>
    </location>
</feature>
<proteinExistence type="inferred from homology"/>
<feature type="transmembrane region" description="Helical" evidence="11">
    <location>
        <begin position="133"/>
        <end position="160"/>
    </location>
</feature>
<evidence type="ECO:0000313" key="14">
    <source>
        <dbReference type="Proteomes" id="UP000239563"/>
    </source>
</evidence>
<evidence type="ECO:0000256" key="7">
    <source>
        <dbReference type="ARBA" id="ARBA00022989"/>
    </source>
</evidence>